<feature type="transmembrane region" description="Helical" evidence="2">
    <location>
        <begin position="6"/>
        <end position="26"/>
    </location>
</feature>
<keyword evidence="4" id="KW-1185">Reference proteome</keyword>
<accession>A0A8H6RC19</accession>
<keyword evidence="2" id="KW-0472">Membrane</keyword>
<dbReference type="Proteomes" id="UP000660729">
    <property type="component" value="Unassembled WGS sequence"/>
</dbReference>
<evidence type="ECO:0000313" key="3">
    <source>
        <dbReference type="EMBL" id="KAF7188273.1"/>
    </source>
</evidence>
<evidence type="ECO:0000313" key="4">
    <source>
        <dbReference type="Proteomes" id="UP000660729"/>
    </source>
</evidence>
<name>A0A8H6RC19_9PEZI</name>
<keyword evidence="2" id="KW-0812">Transmembrane</keyword>
<dbReference type="AlphaFoldDB" id="A0A8H6RC19"/>
<protein>
    <submittedName>
        <fullName evidence="3">Uncharacterized protein</fullName>
    </submittedName>
</protein>
<organism evidence="3 4">
    <name type="scientific">Pseudocercospora fuligena</name>
    <dbReference type="NCBI Taxonomy" id="685502"/>
    <lineage>
        <taxon>Eukaryota</taxon>
        <taxon>Fungi</taxon>
        <taxon>Dikarya</taxon>
        <taxon>Ascomycota</taxon>
        <taxon>Pezizomycotina</taxon>
        <taxon>Dothideomycetes</taxon>
        <taxon>Dothideomycetidae</taxon>
        <taxon>Mycosphaerellales</taxon>
        <taxon>Mycosphaerellaceae</taxon>
        <taxon>Pseudocercospora</taxon>
    </lineage>
</organism>
<feature type="region of interest" description="Disordered" evidence="1">
    <location>
        <begin position="27"/>
        <end position="56"/>
    </location>
</feature>
<comment type="caution">
    <text evidence="3">The sequence shown here is derived from an EMBL/GenBank/DDBJ whole genome shotgun (WGS) entry which is preliminary data.</text>
</comment>
<feature type="compositionally biased region" description="Pro residues" evidence="1">
    <location>
        <begin position="40"/>
        <end position="51"/>
    </location>
</feature>
<dbReference type="EMBL" id="JABCIY010000211">
    <property type="protein sequence ID" value="KAF7188273.1"/>
    <property type="molecule type" value="Genomic_DNA"/>
</dbReference>
<sequence length="117" mass="12771">MPPTYTHLLSCAAGAILGAITVYTYTRTRDTDPPTSDPLAPSPPTSTPPTITPSAKIPVTNHQAWKRVFGARLLAAWAAAIVIDDNVSADLLATIGRQEFGEERWAIEVHRFRDELM</sequence>
<reference evidence="3" key="1">
    <citation type="submission" date="2020-04" db="EMBL/GenBank/DDBJ databases">
        <title>Draft genome resource of the tomato pathogen Pseudocercospora fuligena.</title>
        <authorList>
            <person name="Zaccaron A."/>
        </authorList>
    </citation>
    <scope>NUCLEOTIDE SEQUENCE</scope>
    <source>
        <strain evidence="3">PF001</strain>
    </source>
</reference>
<keyword evidence="2" id="KW-1133">Transmembrane helix</keyword>
<proteinExistence type="predicted"/>
<evidence type="ECO:0000256" key="1">
    <source>
        <dbReference type="SAM" id="MobiDB-lite"/>
    </source>
</evidence>
<evidence type="ECO:0000256" key="2">
    <source>
        <dbReference type="SAM" id="Phobius"/>
    </source>
</evidence>
<gene>
    <name evidence="3" type="ORF">HII31_10337</name>
</gene>